<feature type="domain" description="NADPH-dependent FMN reductase-like" evidence="1">
    <location>
        <begin position="21"/>
        <end position="170"/>
    </location>
</feature>
<dbReference type="Gene3D" id="3.40.50.360">
    <property type="match status" value="1"/>
</dbReference>
<accession>A0A210PEP8</accession>
<dbReference type="GO" id="GO:0005829">
    <property type="term" value="C:cytosol"/>
    <property type="evidence" value="ECO:0007669"/>
    <property type="project" value="TreeGrafter"/>
</dbReference>
<comment type="caution">
    <text evidence="2">The sequence shown here is derived from an EMBL/GenBank/DDBJ whole genome shotgun (WGS) entry which is preliminary data.</text>
</comment>
<dbReference type="FunFam" id="3.40.50.360:FF:000078">
    <property type="entry name" value="Chromate reductase"/>
    <property type="match status" value="1"/>
</dbReference>
<dbReference type="Pfam" id="PF03358">
    <property type="entry name" value="FMN_red"/>
    <property type="match status" value="1"/>
</dbReference>
<dbReference type="EMBL" id="NEDP02076746">
    <property type="protein sequence ID" value="OWF34947.1"/>
    <property type="molecule type" value="Genomic_DNA"/>
</dbReference>
<sequence>MYRAYKTAIRMASKTTSERLKVVVFVGSAREKRLGERVKLFMLDQLKLRNYDISVFDPLDNEFTMLNKPVFFYGNEREGAPPFLVEKEKIMKEADAFVIISPEYNHCIPPALSNMIDHFGGSCYSRKPSGIVTYSAGQYGGMRAAMQLRAMTGELGCLSVSNIFGIPNAQNSLDSDGKPLNDHMESGAKKMITQLDWMAWAMKNHRAVSEVQF</sequence>
<gene>
    <name evidence="2" type="ORF">KP79_PYT23536</name>
</gene>
<keyword evidence="3" id="KW-1185">Reference proteome</keyword>
<proteinExistence type="predicted"/>
<name>A0A210PEP8_MIZYE</name>
<dbReference type="AlphaFoldDB" id="A0A210PEP8"/>
<evidence type="ECO:0000259" key="1">
    <source>
        <dbReference type="Pfam" id="PF03358"/>
    </source>
</evidence>
<dbReference type="InterPro" id="IPR050712">
    <property type="entry name" value="NAD(P)H-dep_reductase"/>
</dbReference>
<evidence type="ECO:0000313" key="3">
    <source>
        <dbReference type="Proteomes" id="UP000242188"/>
    </source>
</evidence>
<dbReference type="OrthoDB" id="68575at2759"/>
<dbReference type="Proteomes" id="UP000242188">
    <property type="component" value="Unassembled WGS sequence"/>
</dbReference>
<dbReference type="InterPro" id="IPR029039">
    <property type="entry name" value="Flavoprotein-like_sf"/>
</dbReference>
<evidence type="ECO:0000313" key="2">
    <source>
        <dbReference type="EMBL" id="OWF34947.1"/>
    </source>
</evidence>
<dbReference type="GO" id="GO:0016491">
    <property type="term" value="F:oxidoreductase activity"/>
    <property type="evidence" value="ECO:0007669"/>
    <property type="project" value="InterPro"/>
</dbReference>
<dbReference type="STRING" id="6573.A0A210PEP8"/>
<dbReference type="PANTHER" id="PTHR30543">
    <property type="entry name" value="CHROMATE REDUCTASE"/>
    <property type="match status" value="1"/>
</dbReference>
<dbReference type="SUPFAM" id="SSF52218">
    <property type="entry name" value="Flavoproteins"/>
    <property type="match status" value="1"/>
</dbReference>
<reference evidence="2 3" key="1">
    <citation type="journal article" date="2017" name="Nat. Ecol. Evol.">
        <title>Scallop genome provides insights into evolution of bilaterian karyotype and development.</title>
        <authorList>
            <person name="Wang S."/>
            <person name="Zhang J."/>
            <person name="Jiao W."/>
            <person name="Li J."/>
            <person name="Xun X."/>
            <person name="Sun Y."/>
            <person name="Guo X."/>
            <person name="Huan P."/>
            <person name="Dong B."/>
            <person name="Zhang L."/>
            <person name="Hu X."/>
            <person name="Sun X."/>
            <person name="Wang J."/>
            <person name="Zhao C."/>
            <person name="Wang Y."/>
            <person name="Wang D."/>
            <person name="Huang X."/>
            <person name="Wang R."/>
            <person name="Lv J."/>
            <person name="Li Y."/>
            <person name="Zhang Z."/>
            <person name="Liu B."/>
            <person name="Lu W."/>
            <person name="Hui Y."/>
            <person name="Liang J."/>
            <person name="Zhou Z."/>
            <person name="Hou R."/>
            <person name="Li X."/>
            <person name="Liu Y."/>
            <person name="Li H."/>
            <person name="Ning X."/>
            <person name="Lin Y."/>
            <person name="Zhao L."/>
            <person name="Xing Q."/>
            <person name="Dou J."/>
            <person name="Li Y."/>
            <person name="Mao J."/>
            <person name="Guo H."/>
            <person name="Dou H."/>
            <person name="Li T."/>
            <person name="Mu C."/>
            <person name="Jiang W."/>
            <person name="Fu Q."/>
            <person name="Fu X."/>
            <person name="Miao Y."/>
            <person name="Liu J."/>
            <person name="Yu Q."/>
            <person name="Li R."/>
            <person name="Liao H."/>
            <person name="Li X."/>
            <person name="Kong Y."/>
            <person name="Jiang Z."/>
            <person name="Chourrout D."/>
            <person name="Li R."/>
            <person name="Bao Z."/>
        </authorList>
    </citation>
    <scope>NUCLEOTIDE SEQUENCE [LARGE SCALE GENOMIC DNA]</scope>
    <source>
        <strain evidence="2 3">PY_sf001</strain>
    </source>
</reference>
<dbReference type="PANTHER" id="PTHR30543:SF21">
    <property type="entry name" value="NAD(P)H-DEPENDENT FMN REDUCTASE LOT6"/>
    <property type="match status" value="1"/>
</dbReference>
<organism evidence="2 3">
    <name type="scientific">Mizuhopecten yessoensis</name>
    <name type="common">Japanese scallop</name>
    <name type="synonym">Patinopecten yessoensis</name>
    <dbReference type="NCBI Taxonomy" id="6573"/>
    <lineage>
        <taxon>Eukaryota</taxon>
        <taxon>Metazoa</taxon>
        <taxon>Spiralia</taxon>
        <taxon>Lophotrochozoa</taxon>
        <taxon>Mollusca</taxon>
        <taxon>Bivalvia</taxon>
        <taxon>Autobranchia</taxon>
        <taxon>Pteriomorphia</taxon>
        <taxon>Pectinida</taxon>
        <taxon>Pectinoidea</taxon>
        <taxon>Pectinidae</taxon>
        <taxon>Mizuhopecten</taxon>
    </lineage>
</organism>
<dbReference type="GO" id="GO:0010181">
    <property type="term" value="F:FMN binding"/>
    <property type="evidence" value="ECO:0007669"/>
    <property type="project" value="TreeGrafter"/>
</dbReference>
<protein>
    <submittedName>
        <fullName evidence="2">NAD(P)H-dependent FMN reductase C4B3.06c</fullName>
    </submittedName>
</protein>
<dbReference type="InterPro" id="IPR005025">
    <property type="entry name" value="FMN_Rdtase-like_dom"/>
</dbReference>